<comment type="subcellular location">
    <subcellularLocation>
        <location evidence="1">Endomembrane system</location>
        <topology evidence="1">Multi-pass membrane protein</topology>
    </subcellularLocation>
</comment>
<keyword evidence="6" id="KW-0456">Lyase</keyword>
<evidence type="ECO:0000256" key="6">
    <source>
        <dbReference type="ARBA" id="ARBA00023239"/>
    </source>
</evidence>
<dbReference type="AlphaFoldDB" id="A0A7H9AN35"/>
<dbReference type="KEGG" id="cagg:HYG79_05565"/>
<name>A0A7H9AN35_9FLAO</name>
<keyword evidence="5" id="KW-1015">Disulfide bond</keyword>
<keyword evidence="4 7" id="KW-0472">Membrane</keyword>
<dbReference type="PANTHER" id="PTHR12639:SF7">
    <property type="entry name" value="HTTM DOMAIN-CONTAINING PROTEIN"/>
    <property type="match status" value="1"/>
</dbReference>
<dbReference type="GO" id="GO:0008488">
    <property type="term" value="F:gamma-glutamyl carboxylase activity"/>
    <property type="evidence" value="ECO:0007669"/>
    <property type="project" value="InterPro"/>
</dbReference>
<feature type="domain" description="HTTM-like" evidence="8">
    <location>
        <begin position="7"/>
        <end position="266"/>
    </location>
</feature>
<feature type="transmembrane region" description="Helical" evidence="7">
    <location>
        <begin position="283"/>
        <end position="302"/>
    </location>
</feature>
<gene>
    <name evidence="9" type="ORF">HYG79_05565</name>
</gene>
<feature type="transmembrane region" description="Helical" evidence="7">
    <location>
        <begin position="20"/>
        <end position="39"/>
    </location>
</feature>
<evidence type="ECO:0000313" key="10">
    <source>
        <dbReference type="Proteomes" id="UP000509302"/>
    </source>
</evidence>
<proteinExistence type="predicted"/>
<evidence type="ECO:0000256" key="5">
    <source>
        <dbReference type="ARBA" id="ARBA00023157"/>
    </source>
</evidence>
<dbReference type="InterPro" id="IPR053934">
    <property type="entry name" value="HTTM_dom"/>
</dbReference>
<dbReference type="InterPro" id="IPR053935">
    <property type="entry name" value="VKGC_lumenal_dom"/>
</dbReference>
<keyword evidence="3 7" id="KW-1133">Transmembrane helix</keyword>
<evidence type="ECO:0000313" key="9">
    <source>
        <dbReference type="EMBL" id="QLG44840.1"/>
    </source>
</evidence>
<feature type="transmembrane region" description="Helical" evidence="7">
    <location>
        <begin position="229"/>
        <end position="262"/>
    </location>
</feature>
<dbReference type="EMBL" id="CP058595">
    <property type="protein sequence ID" value="QLG44840.1"/>
    <property type="molecule type" value="Genomic_DNA"/>
</dbReference>
<evidence type="ECO:0000256" key="7">
    <source>
        <dbReference type="SAM" id="Phobius"/>
    </source>
</evidence>
<dbReference type="Pfam" id="PF05090">
    <property type="entry name" value="HTTM"/>
    <property type="match status" value="1"/>
</dbReference>
<dbReference type="Proteomes" id="UP000509302">
    <property type="component" value="Chromosome"/>
</dbReference>
<dbReference type="GO" id="GO:0019842">
    <property type="term" value="F:vitamin binding"/>
    <property type="evidence" value="ECO:0007669"/>
    <property type="project" value="TreeGrafter"/>
</dbReference>
<keyword evidence="2 7" id="KW-0812">Transmembrane</keyword>
<protein>
    <submittedName>
        <fullName evidence="9">HTTM domain-containing protein</fullName>
    </submittedName>
</protein>
<dbReference type="RefSeq" id="WP_179241130.1">
    <property type="nucleotide sequence ID" value="NZ_CP058595.1"/>
</dbReference>
<feature type="transmembrane region" description="Helical" evidence="7">
    <location>
        <begin position="149"/>
        <end position="171"/>
    </location>
</feature>
<organism evidence="9 10">
    <name type="scientific">Costertonia aggregata</name>
    <dbReference type="NCBI Taxonomy" id="343403"/>
    <lineage>
        <taxon>Bacteria</taxon>
        <taxon>Pseudomonadati</taxon>
        <taxon>Bacteroidota</taxon>
        <taxon>Flavobacteriia</taxon>
        <taxon>Flavobacteriales</taxon>
        <taxon>Flavobacteriaceae</taxon>
        <taxon>Costertonia</taxon>
    </lineage>
</organism>
<accession>A0A7H9AN35</accession>
<dbReference type="GO" id="GO:0012505">
    <property type="term" value="C:endomembrane system"/>
    <property type="evidence" value="ECO:0007669"/>
    <property type="project" value="UniProtKB-SubCell"/>
</dbReference>
<dbReference type="Pfam" id="PF22777">
    <property type="entry name" value="VKGC_lumenal_dom"/>
    <property type="match status" value="1"/>
</dbReference>
<dbReference type="SMART" id="SM00752">
    <property type="entry name" value="HTTM"/>
    <property type="match status" value="1"/>
</dbReference>
<evidence type="ECO:0000256" key="3">
    <source>
        <dbReference type="ARBA" id="ARBA00022989"/>
    </source>
</evidence>
<reference evidence="9 10" key="1">
    <citation type="journal article" date="2006" name="Int. J. Syst. Evol. Microbiol.">
        <title>Costertonia aggregata gen. nov., sp. nov., a mesophilic marine bacterium of the family Flavobacteriaceae, isolated from a mature biofilm.</title>
        <authorList>
            <person name="Kwon K.K."/>
            <person name="Lee Y.K."/>
            <person name="Lee H.K."/>
        </authorList>
    </citation>
    <scope>NUCLEOTIDE SEQUENCE [LARGE SCALE GENOMIC DNA]</scope>
    <source>
        <strain evidence="9 10">KCCM 42265</strain>
    </source>
</reference>
<dbReference type="InterPro" id="IPR007782">
    <property type="entry name" value="VKG_COase"/>
</dbReference>
<feature type="transmembrane region" description="Helical" evidence="7">
    <location>
        <begin position="66"/>
        <end position="84"/>
    </location>
</feature>
<keyword evidence="10" id="KW-1185">Reference proteome</keyword>
<evidence type="ECO:0000259" key="8">
    <source>
        <dbReference type="SMART" id="SM00752"/>
    </source>
</evidence>
<evidence type="ECO:0000256" key="1">
    <source>
        <dbReference type="ARBA" id="ARBA00004127"/>
    </source>
</evidence>
<evidence type="ECO:0000256" key="2">
    <source>
        <dbReference type="ARBA" id="ARBA00022692"/>
    </source>
</evidence>
<sequence>MLNRFLFTKIDNSPLLIFRIFFGLLIAAECYGAIVTGWVKRTLIEPKFTFNFIGFEWLQPLPGNGMYFYFFAMGTLGIFVALGYKYRFSIISFTLLWTGAYLMQKTAYNNHYYLLVLISGMMVFLPANKNYALDAKFKPSIKTNGMYSYVKWVIVLQLLIVYTYASVAKLYGDWLDFSMIKVLMTPKTDYYLIGGLLQQPCLHKVIAVTGILFDLLIVPALLWKPTRKFAFVCSIFFHLFNSFVFLIGIFPYLSLAFTVFFFEPETIRRIFFKKKKPYTTNKVMVPAYKNPLLIIFGLYFVLQLALPVRHYFFTDDVLWTEEGHRLSWRMMLRSRYGKIQFNIVNKTDGTSQIVKLDDYLTKKQKRKIGAYPDYIWQFAQHLKKEYAQKGEEISVYALNSVVSINNKPYRPFIDGKVDLAAEEWNHFEHHEWILPSKIDEP</sequence>
<feature type="transmembrane region" description="Helical" evidence="7">
    <location>
        <begin position="112"/>
        <end position="129"/>
    </location>
</feature>
<feature type="transmembrane region" description="Helical" evidence="7">
    <location>
        <begin position="205"/>
        <end position="223"/>
    </location>
</feature>
<evidence type="ECO:0000256" key="4">
    <source>
        <dbReference type="ARBA" id="ARBA00023136"/>
    </source>
</evidence>
<dbReference type="PANTHER" id="PTHR12639">
    <property type="entry name" value="VITAMIN K-DEPENDENT GAMMA-CARBOXYLASE"/>
    <property type="match status" value="1"/>
</dbReference>
<dbReference type="InterPro" id="IPR011020">
    <property type="entry name" value="HTTM-like"/>
</dbReference>